<name>A0ABQ3AI97_9ACTN</name>
<dbReference type="GO" id="GO:0016787">
    <property type="term" value="F:hydrolase activity"/>
    <property type="evidence" value="ECO:0007669"/>
    <property type="project" value="UniProtKB-KW"/>
</dbReference>
<keyword evidence="1 3" id="KW-0378">Hydrolase</keyword>
<dbReference type="EMBL" id="BMUU01000010">
    <property type="protein sequence ID" value="GGY53248.1"/>
    <property type="molecule type" value="Genomic_DNA"/>
</dbReference>
<accession>A0ABQ3AI97</accession>
<evidence type="ECO:0000256" key="1">
    <source>
        <dbReference type="ARBA" id="ARBA00022801"/>
    </source>
</evidence>
<dbReference type="InterPro" id="IPR000073">
    <property type="entry name" value="AB_hydrolase_1"/>
</dbReference>
<reference evidence="4" key="1">
    <citation type="journal article" date="2019" name="Int. J. Syst. Evol. Microbiol.">
        <title>The Global Catalogue of Microorganisms (GCM) 10K type strain sequencing project: providing services to taxonomists for standard genome sequencing and annotation.</title>
        <authorList>
            <consortium name="The Broad Institute Genomics Platform"/>
            <consortium name="The Broad Institute Genome Sequencing Center for Infectious Disease"/>
            <person name="Wu L."/>
            <person name="Ma J."/>
        </authorList>
    </citation>
    <scope>NUCLEOTIDE SEQUENCE [LARGE SCALE GENOMIC DNA]</scope>
    <source>
        <strain evidence="4">JCM 4594</strain>
    </source>
</reference>
<proteinExistence type="predicted"/>
<gene>
    <name evidence="3" type="ORF">GCM10010326_54480</name>
</gene>
<evidence type="ECO:0000259" key="2">
    <source>
        <dbReference type="Pfam" id="PF00561"/>
    </source>
</evidence>
<keyword evidence="4" id="KW-1185">Reference proteome</keyword>
<dbReference type="Gene3D" id="3.40.50.1820">
    <property type="entry name" value="alpha/beta hydrolase"/>
    <property type="match status" value="1"/>
</dbReference>
<protein>
    <submittedName>
        <fullName evidence="3">Alpha/beta hydrolase</fullName>
    </submittedName>
</protein>
<dbReference type="PRINTS" id="PR00111">
    <property type="entry name" value="ABHYDROLASE"/>
</dbReference>
<comment type="caution">
    <text evidence="3">The sequence shown here is derived from an EMBL/GenBank/DDBJ whole genome shotgun (WGS) entry which is preliminary data.</text>
</comment>
<organism evidence="3 4">
    <name type="scientific">Streptomyces xanthochromogenes</name>
    <dbReference type="NCBI Taxonomy" id="67384"/>
    <lineage>
        <taxon>Bacteria</taxon>
        <taxon>Bacillati</taxon>
        <taxon>Actinomycetota</taxon>
        <taxon>Actinomycetes</taxon>
        <taxon>Kitasatosporales</taxon>
        <taxon>Streptomycetaceae</taxon>
        <taxon>Streptomyces</taxon>
    </lineage>
</organism>
<dbReference type="Proteomes" id="UP000600946">
    <property type="component" value="Unassembled WGS sequence"/>
</dbReference>
<dbReference type="SUPFAM" id="SSF53474">
    <property type="entry name" value="alpha/beta-Hydrolases"/>
    <property type="match status" value="1"/>
</dbReference>
<evidence type="ECO:0000313" key="4">
    <source>
        <dbReference type="Proteomes" id="UP000600946"/>
    </source>
</evidence>
<dbReference type="Pfam" id="PF00561">
    <property type="entry name" value="Abhydrolase_1"/>
    <property type="match status" value="1"/>
</dbReference>
<dbReference type="InterPro" id="IPR029058">
    <property type="entry name" value="AB_hydrolase_fold"/>
</dbReference>
<feature type="domain" description="AB hydrolase-1" evidence="2">
    <location>
        <begin position="19"/>
        <end position="152"/>
    </location>
</feature>
<sequence>MPVEGGEVWAEDTGGEGLPLVLLHPGVSASSVWDTILPTLAAHHRVIRYDVRGFGRSPAPGGPYSLAGDLLAVLDHFDVGRAVLVGSSMGGATALSLAVDAPARVAGLALFCPGVTGDPALESTELLDRITELAQQGDLDGMVSLGLRTWAAAGTGEDPEAAAHIRAAIPGWFNNLGHQMPDPDAFGRLGEIAVPCLLALGEHDQELVIRSNEAVAARIPGCRLVRLAASDHFPSLREPERVARLTLELYDSVG</sequence>
<dbReference type="PANTHER" id="PTHR43798">
    <property type="entry name" value="MONOACYLGLYCEROL LIPASE"/>
    <property type="match status" value="1"/>
</dbReference>
<evidence type="ECO:0000313" key="3">
    <source>
        <dbReference type="EMBL" id="GGY53248.1"/>
    </source>
</evidence>
<dbReference type="PANTHER" id="PTHR43798:SF31">
    <property type="entry name" value="AB HYDROLASE SUPERFAMILY PROTEIN YCLE"/>
    <property type="match status" value="1"/>
</dbReference>
<dbReference type="InterPro" id="IPR050266">
    <property type="entry name" value="AB_hydrolase_sf"/>
</dbReference>